<evidence type="ECO:0000256" key="1">
    <source>
        <dbReference type="ARBA" id="ARBA00022795"/>
    </source>
</evidence>
<dbReference type="Pfam" id="PF05130">
    <property type="entry name" value="FlgN"/>
    <property type="match status" value="1"/>
</dbReference>
<comment type="caution">
    <text evidence="3">The sequence shown here is derived from an EMBL/GenBank/DDBJ whole genome shotgun (WGS) entry which is preliminary data.</text>
</comment>
<evidence type="ECO:0000313" key="4">
    <source>
        <dbReference type="Proteomes" id="UP000243739"/>
    </source>
</evidence>
<dbReference type="STRING" id="337097.BHF71_08775"/>
<keyword evidence="1" id="KW-1005">Bacterial flagellum biogenesis</keyword>
<dbReference type="GO" id="GO:0044780">
    <property type="term" value="P:bacterial-type flagellum assembly"/>
    <property type="evidence" value="ECO:0007669"/>
    <property type="project" value="InterPro"/>
</dbReference>
<feature type="coiled-coil region" evidence="2">
    <location>
        <begin position="95"/>
        <end position="125"/>
    </location>
</feature>
<evidence type="ECO:0008006" key="5">
    <source>
        <dbReference type="Google" id="ProtNLM"/>
    </source>
</evidence>
<protein>
    <recommendedName>
        <fullName evidence="5">Flagellar biosynthesis protein FlgN</fullName>
    </recommendedName>
</protein>
<organism evidence="3 4">
    <name type="scientific">Vulcanibacillus modesticaldus</name>
    <dbReference type="NCBI Taxonomy" id="337097"/>
    <lineage>
        <taxon>Bacteria</taxon>
        <taxon>Bacillati</taxon>
        <taxon>Bacillota</taxon>
        <taxon>Bacilli</taxon>
        <taxon>Bacillales</taxon>
        <taxon>Bacillaceae</taxon>
        <taxon>Vulcanibacillus</taxon>
    </lineage>
</organism>
<dbReference type="Gene3D" id="1.20.58.300">
    <property type="entry name" value="FlgN-like"/>
    <property type="match status" value="1"/>
</dbReference>
<keyword evidence="2" id="KW-0175">Coiled coil</keyword>
<gene>
    <name evidence="3" type="ORF">BHF71_08775</name>
</gene>
<dbReference type="AlphaFoldDB" id="A0A1D2YUW2"/>
<dbReference type="SUPFAM" id="SSF140566">
    <property type="entry name" value="FlgN-like"/>
    <property type="match status" value="1"/>
</dbReference>
<evidence type="ECO:0000313" key="3">
    <source>
        <dbReference type="EMBL" id="OEF99502.1"/>
    </source>
</evidence>
<sequence>MMASFPRLIEVLMQIYQLQLEMLDLAKQKKQVLIDGSIEELSKIIHYESLWIKKVSKLEDERMKVVQQILNDNDIKADQITINDLINNLDSPDDKKRLEDIHGKLTKTIEEIQQLNDLNTQLIEQSLKYISHTINLITEDPSQGYTYSKPMTKTSTVAKSGLFDKKA</sequence>
<dbReference type="InterPro" id="IPR007809">
    <property type="entry name" value="FlgN-like"/>
</dbReference>
<accession>A0A1D2YUW2</accession>
<dbReference type="EMBL" id="MIJF01000021">
    <property type="protein sequence ID" value="OEF99502.1"/>
    <property type="molecule type" value="Genomic_DNA"/>
</dbReference>
<evidence type="ECO:0000256" key="2">
    <source>
        <dbReference type="SAM" id="Coils"/>
    </source>
</evidence>
<dbReference type="InterPro" id="IPR036679">
    <property type="entry name" value="FlgN-like_sf"/>
</dbReference>
<proteinExistence type="predicted"/>
<keyword evidence="4" id="KW-1185">Reference proteome</keyword>
<dbReference type="Proteomes" id="UP000243739">
    <property type="component" value="Unassembled WGS sequence"/>
</dbReference>
<name>A0A1D2YUW2_9BACI</name>
<reference evidence="3 4" key="1">
    <citation type="submission" date="2016-09" db="EMBL/GenBank/DDBJ databases">
        <title>Draft genome sequence for the type strain of Vulcanibacillus modesticaldus BR, a strictly anaerobic, moderately thermophilic, and nitrate-reducing bacterium from deep sea-hydrothermal vents of the Mid-Atlantic Ridge.</title>
        <authorList>
            <person name="Abin C.A."/>
            <person name="Hollibaugh J.T."/>
        </authorList>
    </citation>
    <scope>NUCLEOTIDE SEQUENCE [LARGE SCALE GENOMIC DNA]</scope>
    <source>
        <strain evidence="3 4">BR</strain>
    </source>
</reference>